<sequence length="87" mass="9759">MATDHKRRVCVWVCVMVYRDTRKQVVNLPFAADSLTPSNHISLGQLIRMAIFPVICLLIQIANRFLGMEECSFLGAGKIAFVVATFD</sequence>
<dbReference type="Proteomes" id="UP000001292">
    <property type="component" value="Unassembled WGS sequence"/>
</dbReference>
<dbReference type="PhylomeDB" id="B4HWB1"/>
<evidence type="ECO:0000313" key="2">
    <source>
        <dbReference type="Proteomes" id="UP000001292"/>
    </source>
</evidence>
<organism evidence="2">
    <name type="scientific">Drosophila sechellia</name>
    <name type="common">Fruit fly</name>
    <dbReference type="NCBI Taxonomy" id="7238"/>
    <lineage>
        <taxon>Eukaryota</taxon>
        <taxon>Metazoa</taxon>
        <taxon>Ecdysozoa</taxon>
        <taxon>Arthropoda</taxon>
        <taxon>Hexapoda</taxon>
        <taxon>Insecta</taxon>
        <taxon>Pterygota</taxon>
        <taxon>Neoptera</taxon>
        <taxon>Endopterygota</taxon>
        <taxon>Diptera</taxon>
        <taxon>Brachycera</taxon>
        <taxon>Muscomorpha</taxon>
        <taxon>Ephydroidea</taxon>
        <taxon>Drosophilidae</taxon>
        <taxon>Drosophila</taxon>
        <taxon>Sophophora</taxon>
    </lineage>
</organism>
<dbReference type="AlphaFoldDB" id="B4HWB1"/>
<dbReference type="HOGENOM" id="CLU_2485736_0_0_1"/>
<evidence type="ECO:0000313" key="1">
    <source>
        <dbReference type="EMBL" id="EDW52306.1"/>
    </source>
</evidence>
<proteinExistence type="predicted"/>
<gene>
    <name evidence="1" type="primary">Dsec\GM19552</name>
    <name evidence="1" type="ORF">Dsec_GM19552</name>
</gene>
<reference evidence="1 2" key="1">
    <citation type="journal article" date="2007" name="Nature">
        <title>Evolution of genes and genomes on the Drosophila phylogeny.</title>
        <authorList>
            <consortium name="Drosophila 12 Genomes Consortium"/>
            <person name="Clark A.G."/>
            <person name="Eisen M.B."/>
            <person name="Smith D.R."/>
            <person name="Bergman C.M."/>
            <person name="Oliver B."/>
            <person name="Markow T.A."/>
            <person name="Kaufman T.C."/>
            <person name="Kellis M."/>
            <person name="Gelbart W."/>
            <person name="Iyer V.N."/>
            <person name="Pollard D.A."/>
            <person name="Sackton T.B."/>
            <person name="Larracuente A.M."/>
            <person name="Singh N.D."/>
            <person name="Abad J.P."/>
            <person name="Abt D.N."/>
            <person name="Adryan B."/>
            <person name="Aguade M."/>
            <person name="Akashi H."/>
            <person name="Anderson W.W."/>
            <person name="Aquadro C.F."/>
            <person name="Ardell D.H."/>
            <person name="Arguello R."/>
            <person name="Artieri C.G."/>
            <person name="Barbash D.A."/>
            <person name="Barker D."/>
            <person name="Barsanti P."/>
            <person name="Batterham P."/>
            <person name="Batzoglou S."/>
            <person name="Begun D."/>
            <person name="Bhutkar A."/>
            <person name="Blanco E."/>
            <person name="Bosak S.A."/>
            <person name="Bradley R.K."/>
            <person name="Brand A.D."/>
            <person name="Brent M.R."/>
            <person name="Brooks A.N."/>
            <person name="Brown R.H."/>
            <person name="Butlin R.K."/>
            <person name="Caggese C."/>
            <person name="Calvi B.R."/>
            <person name="Bernardo de Carvalho A."/>
            <person name="Caspi A."/>
            <person name="Castrezana S."/>
            <person name="Celniker S.E."/>
            <person name="Chang J.L."/>
            <person name="Chapple C."/>
            <person name="Chatterji S."/>
            <person name="Chinwalla A."/>
            <person name="Civetta A."/>
            <person name="Clifton S.W."/>
            <person name="Comeron J.M."/>
            <person name="Costello J.C."/>
            <person name="Coyne J.A."/>
            <person name="Daub J."/>
            <person name="David R.G."/>
            <person name="Delcher A.L."/>
            <person name="Delehaunty K."/>
            <person name="Do C.B."/>
            <person name="Ebling H."/>
            <person name="Edwards K."/>
            <person name="Eickbush T."/>
            <person name="Evans J.D."/>
            <person name="Filipski A."/>
            <person name="Findeiss S."/>
            <person name="Freyhult E."/>
            <person name="Fulton L."/>
            <person name="Fulton R."/>
            <person name="Garcia A.C."/>
            <person name="Gardiner A."/>
            <person name="Garfield D.A."/>
            <person name="Garvin B.E."/>
            <person name="Gibson G."/>
            <person name="Gilbert D."/>
            <person name="Gnerre S."/>
            <person name="Godfrey J."/>
            <person name="Good R."/>
            <person name="Gotea V."/>
            <person name="Gravely B."/>
            <person name="Greenberg A.J."/>
            <person name="Griffiths-Jones S."/>
            <person name="Gross S."/>
            <person name="Guigo R."/>
            <person name="Gustafson E.A."/>
            <person name="Haerty W."/>
            <person name="Hahn M.W."/>
            <person name="Halligan D.L."/>
            <person name="Halpern A.L."/>
            <person name="Halter G.M."/>
            <person name="Han M.V."/>
            <person name="Heger A."/>
            <person name="Hillier L."/>
            <person name="Hinrichs A.S."/>
            <person name="Holmes I."/>
            <person name="Hoskins R.A."/>
            <person name="Hubisz M.J."/>
            <person name="Hultmark D."/>
            <person name="Huntley M.A."/>
            <person name="Jaffe D.B."/>
            <person name="Jagadeeshan S."/>
            <person name="Jeck W.R."/>
            <person name="Johnson J."/>
            <person name="Jones C.D."/>
            <person name="Jordan W.C."/>
            <person name="Karpen G.H."/>
            <person name="Kataoka E."/>
            <person name="Keightley P.D."/>
            <person name="Kheradpour P."/>
            <person name="Kirkness E.F."/>
            <person name="Koerich L.B."/>
            <person name="Kristiansen K."/>
            <person name="Kudrna D."/>
            <person name="Kulathinal R.J."/>
            <person name="Kumar S."/>
            <person name="Kwok R."/>
            <person name="Lander E."/>
            <person name="Langley C.H."/>
            <person name="Lapoint R."/>
            <person name="Lazzaro B.P."/>
            <person name="Lee S.J."/>
            <person name="Levesque L."/>
            <person name="Li R."/>
            <person name="Lin C.F."/>
            <person name="Lin M.F."/>
            <person name="Lindblad-Toh K."/>
            <person name="Llopart A."/>
            <person name="Long M."/>
            <person name="Low L."/>
            <person name="Lozovsky E."/>
            <person name="Lu J."/>
            <person name="Luo M."/>
            <person name="Machado C.A."/>
            <person name="Makalowski W."/>
            <person name="Marzo M."/>
            <person name="Matsuda M."/>
            <person name="Matzkin L."/>
            <person name="McAllister B."/>
            <person name="McBride C.S."/>
            <person name="McKernan B."/>
            <person name="McKernan K."/>
            <person name="Mendez-Lago M."/>
            <person name="Minx P."/>
            <person name="Mollenhauer M.U."/>
            <person name="Montooth K."/>
            <person name="Mount S.M."/>
            <person name="Mu X."/>
            <person name="Myers E."/>
            <person name="Negre B."/>
            <person name="Newfeld S."/>
            <person name="Nielsen R."/>
            <person name="Noor M.A."/>
            <person name="O'Grady P."/>
            <person name="Pachter L."/>
            <person name="Papaceit M."/>
            <person name="Parisi M.J."/>
            <person name="Parisi M."/>
            <person name="Parts L."/>
            <person name="Pedersen J.S."/>
            <person name="Pesole G."/>
            <person name="Phillippy A.M."/>
            <person name="Ponting C.P."/>
            <person name="Pop M."/>
            <person name="Porcelli D."/>
            <person name="Powell J.R."/>
            <person name="Prohaska S."/>
            <person name="Pruitt K."/>
            <person name="Puig M."/>
            <person name="Quesneville H."/>
            <person name="Ram K.R."/>
            <person name="Rand D."/>
            <person name="Rasmussen M.D."/>
            <person name="Reed L.K."/>
            <person name="Reenan R."/>
            <person name="Reily A."/>
            <person name="Remington K.A."/>
            <person name="Rieger T.T."/>
            <person name="Ritchie M.G."/>
            <person name="Robin C."/>
            <person name="Rogers Y.H."/>
            <person name="Rohde C."/>
            <person name="Rozas J."/>
            <person name="Rubenfield M.J."/>
            <person name="Ruiz A."/>
            <person name="Russo S."/>
            <person name="Salzberg S.L."/>
            <person name="Sanchez-Gracia A."/>
            <person name="Saranga D.J."/>
            <person name="Sato H."/>
            <person name="Schaeffer S.W."/>
            <person name="Schatz M.C."/>
            <person name="Schlenke T."/>
            <person name="Schwartz R."/>
            <person name="Segarra C."/>
            <person name="Singh R.S."/>
            <person name="Sirot L."/>
            <person name="Sirota M."/>
            <person name="Sisneros N.B."/>
            <person name="Smith C.D."/>
            <person name="Smith T.F."/>
            <person name="Spieth J."/>
            <person name="Stage D.E."/>
            <person name="Stark A."/>
            <person name="Stephan W."/>
            <person name="Strausberg R.L."/>
            <person name="Strempel S."/>
            <person name="Sturgill D."/>
            <person name="Sutton G."/>
            <person name="Sutton G.G."/>
            <person name="Tao W."/>
            <person name="Teichmann S."/>
            <person name="Tobari Y.N."/>
            <person name="Tomimura Y."/>
            <person name="Tsolas J.M."/>
            <person name="Valente V.L."/>
            <person name="Venter E."/>
            <person name="Venter J.C."/>
            <person name="Vicario S."/>
            <person name="Vieira F.G."/>
            <person name="Vilella A.J."/>
            <person name="Villasante A."/>
            <person name="Walenz B."/>
            <person name="Wang J."/>
            <person name="Wasserman M."/>
            <person name="Watts T."/>
            <person name="Wilson D."/>
            <person name="Wilson R.K."/>
            <person name="Wing R.A."/>
            <person name="Wolfner M.F."/>
            <person name="Wong A."/>
            <person name="Wong G.K."/>
            <person name="Wu C.I."/>
            <person name="Wu G."/>
            <person name="Yamamoto D."/>
            <person name="Yang H.P."/>
            <person name="Yang S.P."/>
            <person name="Yorke J.A."/>
            <person name="Yoshida K."/>
            <person name="Zdobnov E."/>
            <person name="Zhang P."/>
            <person name="Zhang Y."/>
            <person name="Zimin A.V."/>
            <person name="Baldwin J."/>
            <person name="Abdouelleil A."/>
            <person name="Abdulkadir J."/>
            <person name="Abebe A."/>
            <person name="Abera B."/>
            <person name="Abreu J."/>
            <person name="Acer S.C."/>
            <person name="Aftuck L."/>
            <person name="Alexander A."/>
            <person name="An P."/>
            <person name="Anderson E."/>
            <person name="Anderson S."/>
            <person name="Arachi H."/>
            <person name="Azer M."/>
            <person name="Bachantsang P."/>
            <person name="Barry A."/>
            <person name="Bayul T."/>
            <person name="Berlin A."/>
            <person name="Bessette D."/>
            <person name="Bloom T."/>
            <person name="Blye J."/>
            <person name="Boguslavskiy L."/>
            <person name="Bonnet C."/>
            <person name="Boukhgalter B."/>
            <person name="Bourzgui I."/>
            <person name="Brown A."/>
            <person name="Cahill P."/>
            <person name="Channer S."/>
            <person name="Cheshatsang Y."/>
            <person name="Chuda L."/>
            <person name="Citroen M."/>
            <person name="Collymore A."/>
            <person name="Cooke P."/>
            <person name="Costello M."/>
            <person name="D'Aco K."/>
            <person name="Daza R."/>
            <person name="De Haan G."/>
            <person name="DeGray S."/>
            <person name="DeMaso C."/>
            <person name="Dhargay N."/>
            <person name="Dooley K."/>
            <person name="Dooley E."/>
            <person name="Doricent M."/>
            <person name="Dorje P."/>
            <person name="Dorjee K."/>
            <person name="Dupes A."/>
            <person name="Elong R."/>
            <person name="Falk J."/>
            <person name="Farina A."/>
            <person name="Faro S."/>
            <person name="Ferguson D."/>
            <person name="Fisher S."/>
            <person name="Foley C.D."/>
            <person name="Franke A."/>
            <person name="Friedrich D."/>
            <person name="Gadbois L."/>
            <person name="Gearin G."/>
            <person name="Gearin C.R."/>
            <person name="Giannoukos G."/>
            <person name="Goode T."/>
            <person name="Graham J."/>
            <person name="Grandbois E."/>
            <person name="Grewal S."/>
            <person name="Gyaltsen K."/>
            <person name="Hafez N."/>
            <person name="Hagos B."/>
            <person name="Hall J."/>
            <person name="Henson C."/>
            <person name="Hollinger A."/>
            <person name="Honan T."/>
            <person name="Huard M.D."/>
            <person name="Hughes L."/>
            <person name="Hurhula B."/>
            <person name="Husby M.E."/>
            <person name="Kamat A."/>
            <person name="Kanga B."/>
            <person name="Kashin S."/>
            <person name="Khazanovich D."/>
            <person name="Kisner P."/>
            <person name="Lance K."/>
            <person name="Lara M."/>
            <person name="Lee W."/>
            <person name="Lennon N."/>
            <person name="Letendre F."/>
            <person name="LeVine R."/>
            <person name="Lipovsky A."/>
            <person name="Liu X."/>
            <person name="Liu J."/>
            <person name="Liu S."/>
            <person name="Lokyitsang T."/>
            <person name="Lokyitsang Y."/>
            <person name="Lubonja R."/>
            <person name="Lui A."/>
            <person name="MacDonald P."/>
            <person name="Magnisalis V."/>
            <person name="Maru K."/>
            <person name="Matthews C."/>
            <person name="McCusker W."/>
            <person name="McDonough S."/>
            <person name="Mehta T."/>
            <person name="Meldrim J."/>
            <person name="Meneus L."/>
            <person name="Mihai O."/>
            <person name="Mihalev A."/>
            <person name="Mihova T."/>
            <person name="Mittelman R."/>
            <person name="Mlenga V."/>
            <person name="Montmayeur A."/>
            <person name="Mulrain L."/>
            <person name="Navidi A."/>
            <person name="Naylor J."/>
            <person name="Negash T."/>
            <person name="Nguyen T."/>
            <person name="Nguyen N."/>
            <person name="Nicol R."/>
            <person name="Norbu C."/>
            <person name="Norbu N."/>
            <person name="Novod N."/>
            <person name="O'Neill B."/>
            <person name="Osman S."/>
            <person name="Markiewicz E."/>
            <person name="Oyono O.L."/>
            <person name="Patti C."/>
            <person name="Phunkhang P."/>
            <person name="Pierre F."/>
            <person name="Priest M."/>
            <person name="Raghuraman S."/>
            <person name="Rege F."/>
            <person name="Reyes R."/>
            <person name="Rise C."/>
            <person name="Rogov P."/>
            <person name="Ross K."/>
            <person name="Ryan E."/>
            <person name="Settipalli S."/>
            <person name="Shea T."/>
            <person name="Sherpa N."/>
            <person name="Shi L."/>
            <person name="Shih D."/>
            <person name="Sparrow T."/>
            <person name="Spaulding J."/>
            <person name="Stalker J."/>
            <person name="Stange-Thomann N."/>
            <person name="Stavropoulos S."/>
            <person name="Stone C."/>
            <person name="Strader C."/>
            <person name="Tesfaye S."/>
            <person name="Thomson T."/>
            <person name="Thoulutsang Y."/>
            <person name="Thoulutsang D."/>
            <person name="Topham K."/>
            <person name="Topping I."/>
            <person name="Tsamla T."/>
            <person name="Vassiliev H."/>
            <person name="Vo A."/>
            <person name="Wangchuk T."/>
            <person name="Wangdi T."/>
            <person name="Weiand M."/>
            <person name="Wilkinson J."/>
            <person name="Wilson A."/>
            <person name="Yadav S."/>
            <person name="Young G."/>
            <person name="Yu Q."/>
            <person name="Zembek L."/>
            <person name="Zhong D."/>
            <person name="Zimmer A."/>
            <person name="Zwirko Z."/>
            <person name="Jaffe D.B."/>
            <person name="Alvarez P."/>
            <person name="Brockman W."/>
            <person name="Butler J."/>
            <person name="Chin C."/>
            <person name="Gnerre S."/>
            <person name="Grabherr M."/>
            <person name="Kleber M."/>
            <person name="Mauceli E."/>
            <person name="MacCallum I."/>
        </authorList>
    </citation>
    <scope>NUCLEOTIDE SEQUENCE [LARGE SCALE GENOMIC DNA]</scope>
    <source>
        <strain evidence="2">Rob3c / Tucson 14021-0248.25</strain>
    </source>
</reference>
<protein>
    <submittedName>
        <fullName evidence="1">GM19552</fullName>
    </submittedName>
</protein>
<name>B4HWB1_DROSE</name>
<keyword evidence="2" id="KW-1185">Reference proteome</keyword>
<accession>B4HWB1</accession>
<dbReference type="EMBL" id="CH480818">
    <property type="protein sequence ID" value="EDW52306.1"/>
    <property type="molecule type" value="Genomic_DNA"/>
</dbReference>